<organism evidence="1 2">
    <name type="scientific">Smallanthus sonchifolius</name>
    <dbReference type="NCBI Taxonomy" id="185202"/>
    <lineage>
        <taxon>Eukaryota</taxon>
        <taxon>Viridiplantae</taxon>
        <taxon>Streptophyta</taxon>
        <taxon>Embryophyta</taxon>
        <taxon>Tracheophyta</taxon>
        <taxon>Spermatophyta</taxon>
        <taxon>Magnoliopsida</taxon>
        <taxon>eudicotyledons</taxon>
        <taxon>Gunneridae</taxon>
        <taxon>Pentapetalae</taxon>
        <taxon>asterids</taxon>
        <taxon>campanulids</taxon>
        <taxon>Asterales</taxon>
        <taxon>Asteraceae</taxon>
        <taxon>Asteroideae</taxon>
        <taxon>Heliantheae alliance</taxon>
        <taxon>Millerieae</taxon>
        <taxon>Smallanthus</taxon>
    </lineage>
</organism>
<keyword evidence="2" id="KW-1185">Reference proteome</keyword>
<protein>
    <submittedName>
        <fullName evidence="1">Uncharacterized protein</fullName>
    </submittedName>
</protein>
<dbReference type="EMBL" id="CM042029">
    <property type="protein sequence ID" value="KAI3794637.1"/>
    <property type="molecule type" value="Genomic_DNA"/>
</dbReference>
<reference evidence="2" key="1">
    <citation type="journal article" date="2022" name="Mol. Ecol. Resour.">
        <title>The genomes of chicory, endive, great burdock and yacon provide insights into Asteraceae palaeo-polyploidization history and plant inulin production.</title>
        <authorList>
            <person name="Fan W."/>
            <person name="Wang S."/>
            <person name="Wang H."/>
            <person name="Wang A."/>
            <person name="Jiang F."/>
            <person name="Liu H."/>
            <person name="Zhao H."/>
            <person name="Xu D."/>
            <person name="Zhang Y."/>
        </authorList>
    </citation>
    <scope>NUCLEOTIDE SEQUENCE [LARGE SCALE GENOMIC DNA]</scope>
    <source>
        <strain evidence="2">cv. Yunnan</strain>
    </source>
</reference>
<accession>A0ACB9HIG9</accession>
<sequence>MILHVLEDGKAEPSLEIVGRMSRRLDVAKSAKLKVLKRDIVDFIIFRDQITIEAIDLHKNTFVELQERKTQDGSRRLIRRWLLAGKKGTKGLAVPLSEKRAARRKVEVLTMRLQSEVEMAAAGGGGDGGRGGIL</sequence>
<evidence type="ECO:0000313" key="1">
    <source>
        <dbReference type="EMBL" id="KAI3794637.1"/>
    </source>
</evidence>
<comment type="caution">
    <text evidence="1">The sequence shown here is derived from an EMBL/GenBank/DDBJ whole genome shotgun (WGS) entry which is preliminary data.</text>
</comment>
<evidence type="ECO:0000313" key="2">
    <source>
        <dbReference type="Proteomes" id="UP001056120"/>
    </source>
</evidence>
<proteinExistence type="predicted"/>
<dbReference type="Proteomes" id="UP001056120">
    <property type="component" value="Linkage Group LG12"/>
</dbReference>
<name>A0ACB9HIG9_9ASTR</name>
<reference evidence="1 2" key="2">
    <citation type="journal article" date="2022" name="Mol. Ecol. Resour.">
        <title>The genomes of chicory, endive, great burdock and yacon provide insights into Asteraceae paleo-polyploidization history and plant inulin production.</title>
        <authorList>
            <person name="Fan W."/>
            <person name="Wang S."/>
            <person name="Wang H."/>
            <person name="Wang A."/>
            <person name="Jiang F."/>
            <person name="Liu H."/>
            <person name="Zhao H."/>
            <person name="Xu D."/>
            <person name="Zhang Y."/>
        </authorList>
    </citation>
    <scope>NUCLEOTIDE SEQUENCE [LARGE SCALE GENOMIC DNA]</scope>
    <source>
        <strain evidence="2">cv. Yunnan</strain>
        <tissue evidence="1">Leaves</tissue>
    </source>
</reference>
<gene>
    <name evidence="1" type="ORF">L1987_37270</name>
</gene>